<protein>
    <submittedName>
        <fullName evidence="3">Uncharacterized protein</fullName>
    </submittedName>
</protein>
<feature type="region of interest" description="Disordered" evidence="2">
    <location>
        <begin position="1"/>
        <end position="37"/>
    </location>
</feature>
<dbReference type="STRING" id="36166.T1GNM3"/>
<dbReference type="Proteomes" id="UP000015102">
    <property type="component" value="Unassembled WGS sequence"/>
</dbReference>
<evidence type="ECO:0000256" key="1">
    <source>
        <dbReference type="ARBA" id="ARBA00023117"/>
    </source>
</evidence>
<proteinExistence type="predicted"/>
<evidence type="ECO:0000256" key="2">
    <source>
        <dbReference type="SAM" id="MobiDB-lite"/>
    </source>
</evidence>
<keyword evidence="4" id="KW-1185">Reference proteome</keyword>
<evidence type="ECO:0000313" key="4">
    <source>
        <dbReference type="Proteomes" id="UP000015102"/>
    </source>
</evidence>
<name>T1GNM3_MEGSC</name>
<evidence type="ECO:0000313" key="3">
    <source>
        <dbReference type="EnsemblMetazoa" id="MESCA005181-PA"/>
    </source>
</evidence>
<dbReference type="EMBL" id="CAQQ02147760">
    <property type="status" value="NOT_ANNOTATED_CDS"/>
    <property type="molecule type" value="Genomic_DNA"/>
</dbReference>
<sequence length="78" mass="9100">MRRGSSVASRNDEEVMDDSTPEQSPVTSSVRKRKRLDPTELCQQIYDSIRTIKKEDGSMLCDTFIRAPKRRQEPSYYE</sequence>
<dbReference type="AlphaFoldDB" id="T1GNM3"/>
<accession>T1GNM3</accession>
<dbReference type="EnsemblMetazoa" id="MESCA005181-RA">
    <property type="protein sequence ID" value="MESCA005181-PA"/>
    <property type="gene ID" value="MESCA005181"/>
</dbReference>
<reference evidence="4" key="1">
    <citation type="submission" date="2013-02" db="EMBL/GenBank/DDBJ databases">
        <authorList>
            <person name="Hughes D."/>
        </authorList>
    </citation>
    <scope>NUCLEOTIDE SEQUENCE</scope>
    <source>
        <strain>Durham</strain>
        <strain evidence="4">NC isolate 2 -- Noor lab</strain>
    </source>
</reference>
<dbReference type="Gene3D" id="1.20.920.10">
    <property type="entry name" value="Bromodomain-like"/>
    <property type="match status" value="1"/>
</dbReference>
<dbReference type="HOGENOM" id="CLU_2628953_0_0_1"/>
<dbReference type="InterPro" id="IPR036427">
    <property type="entry name" value="Bromodomain-like_sf"/>
</dbReference>
<keyword evidence="1" id="KW-0103">Bromodomain</keyword>
<organism evidence="3 4">
    <name type="scientific">Megaselia scalaris</name>
    <name type="common">Humpbacked fly</name>
    <name type="synonym">Phora scalaris</name>
    <dbReference type="NCBI Taxonomy" id="36166"/>
    <lineage>
        <taxon>Eukaryota</taxon>
        <taxon>Metazoa</taxon>
        <taxon>Ecdysozoa</taxon>
        <taxon>Arthropoda</taxon>
        <taxon>Hexapoda</taxon>
        <taxon>Insecta</taxon>
        <taxon>Pterygota</taxon>
        <taxon>Neoptera</taxon>
        <taxon>Endopterygota</taxon>
        <taxon>Diptera</taxon>
        <taxon>Brachycera</taxon>
        <taxon>Muscomorpha</taxon>
        <taxon>Platypezoidea</taxon>
        <taxon>Phoridae</taxon>
        <taxon>Megaseliini</taxon>
        <taxon>Megaselia</taxon>
    </lineage>
</organism>
<reference evidence="3" key="2">
    <citation type="submission" date="2015-06" db="UniProtKB">
        <authorList>
            <consortium name="EnsemblMetazoa"/>
        </authorList>
    </citation>
    <scope>IDENTIFICATION</scope>
</reference>